<organism evidence="7 8">
    <name type="scientific">Streptomyces polychromogenes</name>
    <dbReference type="NCBI Taxonomy" id="67342"/>
    <lineage>
        <taxon>Bacteria</taxon>
        <taxon>Bacillati</taxon>
        <taxon>Actinomycetota</taxon>
        <taxon>Actinomycetes</taxon>
        <taxon>Kitasatosporales</taxon>
        <taxon>Streptomycetaceae</taxon>
        <taxon>Streptomyces</taxon>
    </lineage>
</organism>
<evidence type="ECO:0008006" key="9">
    <source>
        <dbReference type="Google" id="ProtNLM"/>
    </source>
</evidence>
<dbReference type="InterPro" id="IPR016138">
    <property type="entry name" value="Ribosome_inactivat_prot_sub1"/>
</dbReference>
<evidence type="ECO:0000256" key="5">
    <source>
        <dbReference type="ARBA" id="ARBA00023193"/>
    </source>
</evidence>
<evidence type="ECO:0000256" key="4">
    <source>
        <dbReference type="ARBA" id="ARBA00022821"/>
    </source>
</evidence>
<dbReference type="Gene3D" id="3.40.420.10">
    <property type="entry name" value="Ricin (A subunit), domain 1"/>
    <property type="match status" value="1"/>
</dbReference>
<dbReference type="InterPro" id="IPR001574">
    <property type="entry name" value="Ribosome_inactivat_prot"/>
</dbReference>
<comment type="caution">
    <text evidence="7">The sequence shown here is derived from an EMBL/GenBank/DDBJ whole genome shotgun (WGS) entry which is preliminary data.</text>
</comment>
<keyword evidence="6" id="KW-0732">Signal</keyword>
<feature type="chain" id="PRO_5046375147" description="rRNA N-glycosylase" evidence="6">
    <location>
        <begin position="25"/>
        <end position="296"/>
    </location>
</feature>
<dbReference type="PRINTS" id="PR00396">
    <property type="entry name" value="SHIGARICIN"/>
</dbReference>
<dbReference type="PROSITE" id="PS00275">
    <property type="entry name" value="SHIGA_RICIN"/>
    <property type="match status" value="1"/>
</dbReference>
<dbReference type="RefSeq" id="WP_344168845.1">
    <property type="nucleotide sequence ID" value="NZ_BAAABV010000030.1"/>
</dbReference>
<evidence type="ECO:0000313" key="8">
    <source>
        <dbReference type="Proteomes" id="UP001501867"/>
    </source>
</evidence>
<sequence>MRKPLVAALLCLPLLAVAAPAAQAAESRPESAPVSALQVPIRTVNWDLTSTNTNTLRARYSDFIRSLRNTGSMVGGSGSDAVWETSRGNEVIAVNVAFNWFENNQTVRRSLTLYLTANDLYLRGFSTGNAGNVVQFSQVGEDQPFDLGHEIGRNAIVLPYTGRYGGQRSLGHGSTESRQLWLTPNGVWGNMNSLWEYARNGGNADSIRDDLVAAIALTSESARFRNIEGTVRQALGGGTSLTAQEAEEENDWARGSRYIYRERNGSHPTPTDIGGVTVTSYAQATQYIAMLRSDQR</sequence>
<protein>
    <recommendedName>
        <fullName evidence="9">rRNA N-glycosylase</fullName>
    </recommendedName>
</protein>
<name>A0ABP3FMQ1_9ACTN</name>
<dbReference type="EMBL" id="BAAABV010000030">
    <property type="protein sequence ID" value="GAA0321577.1"/>
    <property type="molecule type" value="Genomic_DNA"/>
</dbReference>
<reference evidence="8" key="1">
    <citation type="journal article" date="2019" name="Int. J. Syst. Evol. Microbiol.">
        <title>The Global Catalogue of Microorganisms (GCM) 10K type strain sequencing project: providing services to taxonomists for standard genome sequencing and annotation.</title>
        <authorList>
            <consortium name="The Broad Institute Genomics Platform"/>
            <consortium name="The Broad Institute Genome Sequencing Center for Infectious Disease"/>
            <person name="Wu L."/>
            <person name="Ma J."/>
        </authorList>
    </citation>
    <scope>NUCLEOTIDE SEQUENCE [LARGE SCALE GENOMIC DNA]</scope>
    <source>
        <strain evidence="8">JCM 4505</strain>
    </source>
</reference>
<keyword evidence="3" id="KW-0378">Hydrolase</keyword>
<evidence type="ECO:0000256" key="1">
    <source>
        <dbReference type="ARBA" id="ARBA00000237"/>
    </source>
</evidence>
<dbReference type="InterPro" id="IPR017988">
    <property type="entry name" value="Ribosome_inactivat_prot_CS"/>
</dbReference>
<feature type="signal peptide" evidence="6">
    <location>
        <begin position="1"/>
        <end position="24"/>
    </location>
</feature>
<keyword evidence="8" id="KW-1185">Reference proteome</keyword>
<evidence type="ECO:0000256" key="2">
    <source>
        <dbReference type="ARBA" id="ARBA00022656"/>
    </source>
</evidence>
<evidence type="ECO:0000256" key="3">
    <source>
        <dbReference type="ARBA" id="ARBA00022801"/>
    </source>
</evidence>
<evidence type="ECO:0000256" key="6">
    <source>
        <dbReference type="SAM" id="SignalP"/>
    </source>
</evidence>
<proteinExistence type="predicted"/>
<dbReference type="Pfam" id="PF00161">
    <property type="entry name" value="RIP"/>
    <property type="match status" value="1"/>
</dbReference>
<dbReference type="Proteomes" id="UP001501867">
    <property type="component" value="Unassembled WGS sequence"/>
</dbReference>
<evidence type="ECO:0000313" key="7">
    <source>
        <dbReference type="EMBL" id="GAA0321577.1"/>
    </source>
</evidence>
<keyword evidence="4" id="KW-0611">Plant defense</keyword>
<keyword evidence="2" id="KW-0800">Toxin</keyword>
<dbReference type="InterPro" id="IPR017989">
    <property type="entry name" value="Ribosome_inactivat_1/2"/>
</dbReference>
<accession>A0ABP3FMQ1</accession>
<keyword evidence="5" id="KW-0652">Protein synthesis inhibitor</keyword>
<dbReference type="InterPro" id="IPR036041">
    <property type="entry name" value="Ribosome-inact_prot_sf"/>
</dbReference>
<dbReference type="SUPFAM" id="SSF56371">
    <property type="entry name" value="Ribosome inactivating proteins (RIP)"/>
    <property type="match status" value="1"/>
</dbReference>
<gene>
    <name evidence="7" type="ORF">GCM10010302_70930</name>
</gene>
<comment type="catalytic activity">
    <reaction evidence="1">
        <text>Endohydrolysis of the N-glycosidic bond at one specific adenosine on the 28S rRNA.</text>
        <dbReference type="EC" id="3.2.2.22"/>
    </reaction>
</comment>